<reference evidence="2" key="2">
    <citation type="submission" date="2013-09" db="EMBL/GenBank/DDBJ databases">
        <title>Draft genome sequence of Alistipes putredinis (DSM 17216).</title>
        <authorList>
            <person name="Sudarsanam P."/>
            <person name="Ley R."/>
            <person name="Guruge J."/>
            <person name="Turnbaugh P.J."/>
            <person name="Mahowald M."/>
            <person name="Liep D."/>
            <person name="Gordon J."/>
        </authorList>
    </citation>
    <scope>NUCLEOTIDE SEQUENCE</scope>
    <source>
        <strain evidence="2">DSM 17216</strain>
    </source>
</reference>
<protein>
    <submittedName>
        <fullName evidence="2">Uncharacterized protein</fullName>
    </submittedName>
</protein>
<evidence type="ECO:0000313" key="2">
    <source>
        <dbReference type="EMBL" id="EDS04445.1"/>
    </source>
</evidence>
<keyword evidence="3" id="KW-1185">Reference proteome</keyword>
<reference evidence="2" key="1">
    <citation type="submission" date="2007-10" db="EMBL/GenBank/DDBJ databases">
        <authorList>
            <person name="Fulton L."/>
            <person name="Clifton S."/>
            <person name="Fulton B."/>
            <person name="Xu J."/>
            <person name="Minx P."/>
            <person name="Pepin K.H."/>
            <person name="Johnson M."/>
            <person name="Thiruvilangam P."/>
            <person name="Bhonagiri V."/>
            <person name="Nash W.E."/>
            <person name="Mardis E.R."/>
            <person name="Wilson R.K."/>
        </authorList>
    </citation>
    <scope>NUCLEOTIDE SEQUENCE [LARGE SCALE GENOMIC DNA]</scope>
    <source>
        <strain evidence="2">DSM 17216</strain>
    </source>
</reference>
<dbReference type="HOGENOM" id="CLU_2748794_0_0_10"/>
<accession>B0MSU4</accession>
<proteinExistence type="predicted"/>
<evidence type="ECO:0000256" key="1">
    <source>
        <dbReference type="SAM" id="MobiDB-lite"/>
    </source>
</evidence>
<organism evidence="2 3">
    <name type="scientific">Alistipes putredinis DSM 17216</name>
    <dbReference type="NCBI Taxonomy" id="445970"/>
    <lineage>
        <taxon>Bacteria</taxon>
        <taxon>Pseudomonadati</taxon>
        <taxon>Bacteroidota</taxon>
        <taxon>Bacteroidia</taxon>
        <taxon>Bacteroidales</taxon>
        <taxon>Rikenellaceae</taxon>
        <taxon>Alistipes</taxon>
    </lineage>
</organism>
<dbReference type="AlphaFoldDB" id="B0MSU4"/>
<evidence type="ECO:0000313" key="3">
    <source>
        <dbReference type="Proteomes" id="UP000005819"/>
    </source>
</evidence>
<gene>
    <name evidence="2" type="ORF">ALIPUT_00316</name>
</gene>
<feature type="region of interest" description="Disordered" evidence="1">
    <location>
        <begin position="1"/>
        <end position="28"/>
    </location>
</feature>
<dbReference type="EMBL" id="ABFK02000016">
    <property type="protein sequence ID" value="EDS04445.1"/>
    <property type="molecule type" value="Genomic_DNA"/>
</dbReference>
<name>B0MSU4_9BACT</name>
<comment type="caution">
    <text evidence="2">The sequence shown here is derived from an EMBL/GenBank/DDBJ whole genome shotgun (WGS) entry which is preliminary data.</text>
</comment>
<sequence>MKISSQIRCATSAKVRKQSGTVKRDPPFRKRHAAPYRIELHSAWEKSGFMTIFATYPGNSAVCKKIRTFR</sequence>
<dbReference type="Proteomes" id="UP000005819">
    <property type="component" value="Unassembled WGS sequence"/>
</dbReference>